<reference evidence="2" key="1">
    <citation type="submission" date="2023-07" db="EMBL/GenBank/DDBJ databases">
        <title>Genomic Encyclopedia of Type Strains, Phase IV (KMG-IV): sequencing the most valuable type-strain genomes for metagenomic binning, comparative biology and taxonomic classification.</title>
        <authorList>
            <person name="Goeker M."/>
        </authorList>
    </citation>
    <scope>NUCLEOTIDE SEQUENCE</scope>
    <source>
        <strain evidence="2">DSM 26174</strain>
    </source>
</reference>
<evidence type="ECO:0000313" key="3">
    <source>
        <dbReference type="Proteomes" id="UP001185092"/>
    </source>
</evidence>
<gene>
    <name evidence="2" type="ORF">HNQ88_003765</name>
</gene>
<dbReference type="Proteomes" id="UP001185092">
    <property type="component" value="Unassembled WGS sequence"/>
</dbReference>
<name>A0AAE3XRH8_9BACT</name>
<comment type="caution">
    <text evidence="2">The sequence shown here is derived from an EMBL/GenBank/DDBJ whole genome shotgun (WGS) entry which is preliminary data.</text>
</comment>
<feature type="region of interest" description="Disordered" evidence="1">
    <location>
        <begin position="520"/>
        <end position="594"/>
    </location>
</feature>
<keyword evidence="3" id="KW-1185">Reference proteome</keyword>
<organism evidence="2 3">
    <name type="scientific">Aureibacter tunicatorum</name>
    <dbReference type="NCBI Taxonomy" id="866807"/>
    <lineage>
        <taxon>Bacteria</taxon>
        <taxon>Pseudomonadati</taxon>
        <taxon>Bacteroidota</taxon>
        <taxon>Cytophagia</taxon>
        <taxon>Cytophagales</taxon>
        <taxon>Persicobacteraceae</taxon>
        <taxon>Aureibacter</taxon>
    </lineage>
</organism>
<proteinExistence type="predicted"/>
<dbReference type="AlphaFoldDB" id="A0AAE3XRH8"/>
<protein>
    <submittedName>
        <fullName evidence="2">Uncharacterized protein</fullName>
    </submittedName>
</protein>
<sequence>MHQYESGHKRREPLSQLGGNGLSKAPVQAFFSTVDEPGHVISYTGEKLLMQVSDLVERPLKKGEEKKYHIIDNFKGEIHWRKAQFYISDDLSIAVVAVPDRFRPKTFFAKQEILTKAQAKMVDQKATVMIKKTGHMLYVDGHELQEAEIIPIQESVIEPLRQRQKVFPNMPLRAASSAPTKYMFGYSTDVVHETPLGIKLRPPYDHLGEVSSAGEGSGLRGIDGDFAGVRGLVKLMVTGESLDNPDEVRRKAMEVISKDERVKWDKQYRHIYNKRKKDFDYQSSMLGVNQFAKPDLGDSVVTFMRSDDHQDMGLFEQGNYHGAVVAVSSDGNDYICFGLRRRLDLEVQQIEKYYQKAGIKTKKFTPFDIRNNLGMMASTSRGEAAYLEYKTADKHNVPPHQCGFLRIYGGKRGQSYHEMQKGKYFNVPAPFTVVLSALEQGEELDGGDVLEAESQVVFDRPQEQASALLEVGHMMANIPESEKKELESLHAQIAAMERQHSQPGAMHSSLLDLDSCITDSVAEPRPKSPPLPSLESYSSEPKSLKDRLEDSLEVGFGHGRDSTSYSQPVSLEGPDFSSMSTDAGADSLTSTSRKASLTPSAISVKVTVDLEQPFDEKEETVGSLLSSSAEITEPSSTGMKFPDSASLEPPSFSMDSTKELVIKESGDLQPELLTGKDAPLLETASASIERDLSVLPSEMASVPFRGWAEILRKYELEFILDMPDLNALQDVLMDYDKLVSESLFNLSDEDLCPLARWFEAYRAQYSEKFESFVGVSDVIGTLTDRKKLFKESSGDFFTSFSEIFEDDLEHYKGYVADQFAANILHQRFMLILKMERIVNIWHHSSPMMVDEVSDETLKVAFPIMKFLNYIQNELEEIVHQMKERKFNFPVVDQASDSKVQKLWKSVREPESVSYGADVKESMRKRMLGMHARLIAVPRGRKLLEAVYEGDGKNTVEMRGPSNRKGRLPGIFSVSAVHPNRATPNIRNERNRSTGSNVLVELPFSHEMDDASYMAFGLIEKKVKVSEQTMEREDIQQARASANRFETKKCFVLSPAYVRYARGLAEVVNIKTGYWERNAEKSHFKAGGKWAEWGNFETMKAVENVENPLREELFLPRVMDPSLFSLYQKGGPFAHLVGIAYEDDYVDEDDVKYDVITYVLPKKQPSGDGTDPK</sequence>
<feature type="compositionally biased region" description="Polar residues" evidence="1">
    <location>
        <begin position="623"/>
        <end position="638"/>
    </location>
</feature>
<dbReference type="RefSeq" id="WP_309940818.1">
    <property type="nucleotide sequence ID" value="NZ_AP025306.1"/>
</dbReference>
<evidence type="ECO:0000256" key="1">
    <source>
        <dbReference type="SAM" id="MobiDB-lite"/>
    </source>
</evidence>
<feature type="compositionally biased region" description="Polar residues" evidence="1">
    <location>
        <begin position="577"/>
        <end position="594"/>
    </location>
</feature>
<accession>A0AAE3XRH8</accession>
<evidence type="ECO:0000313" key="2">
    <source>
        <dbReference type="EMBL" id="MDR6240689.1"/>
    </source>
</evidence>
<dbReference type="EMBL" id="JAVDQD010000005">
    <property type="protein sequence ID" value="MDR6240689.1"/>
    <property type="molecule type" value="Genomic_DNA"/>
</dbReference>
<feature type="region of interest" description="Disordered" evidence="1">
    <location>
        <begin position="1"/>
        <end position="20"/>
    </location>
</feature>
<feature type="region of interest" description="Disordered" evidence="1">
    <location>
        <begin position="619"/>
        <end position="644"/>
    </location>
</feature>